<proteinExistence type="predicted"/>
<dbReference type="Proteomes" id="UP000218160">
    <property type="component" value="Chromosome 1"/>
</dbReference>
<evidence type="ECO:0000313" key="1">
    <source>
        <dbReference type="EMBL" id="ATF09313.1"/>
    </source>
</evidence>
<gene>
    <name evidence="1" type="ORF">BTN50_0803</name>
</gene>
<name>A0A291B8K2_9GAMM</name>
<reference evidence="2" key="1">
    <citation type="submission" date="2017-04" db="EMBL/GenBank/DDBJ databases">
        <title>Genome evolution of the luminous symbionts of deep sea anglerfish.</title>
        <authorList>
            <person name="Hendry T.A."/>
        </authorList>
    </citation>
    <scope>NUCLEOTIDE SEQUENCE [LARGE SCALE GENOMIC DNA]</scope>
</reference>
<dbReference type="EMBL" id="CP020660">
    <property type="protein sequence ID" value="ATF09313.1"/>
    <property type="molecule type" value="Genomic_DNA"/>
</dbReference>
<evidence type="ECO:0000313" key="2">
    <source>
        <dbReference type="Proteomes" id="UP000218160"/>
    </source>
</evidence>
<accession>A0A291B8K2</accession>
<keyword evidence="2" id="KW-1185">Reference proteome</keyword>
<dbReference type="KEGG" id="elux:BTN50_0803"/>
<sequence>MKANGSEKHGIDGTGRVNRVIEQSVIRSYTVQISIGK</sequence>
<dbReference type="AlphaFoldDB" id="A0A291B8K2"/>
<protein>
    <submittedName>
        <fullName evidence="1">Uncharacterized protein</fullName>
    </submittedName>
</protein>
<organism evidence="1 2">
    <name type="scientific">Candidatus Enterovibrio altilux</name>
    <dbReference type="NCBI Taxonomy" id="1927128"/>
    <lineage>
        <taxon>Bacteria</taxon>
        <taxon>Pseudomonadati</taxon>
        <taxon>Pseudomonadota</taxon>
        <taxon>Gammaproteobacteria</taxon>
        <taxon>Vibrionales</taxon>
        <taxon>Vibrionaceae</taxon>
        <taxon>Enterovibrio</taxon>
    </lineage>
</organism>